<gene>
    <name evidence="1" type="ORF">ATEIFO6365_0015008300</name>
</gene>
<name>A0A5M3ZE87_ASPTE</name>
<reference evidence="1 2" key="1">
    <citation type="submission" date="2020-01" db="EMBL/GenBank/DDBJ databases">
        <title>Aspergillus terreus IFO 6365 whole genome shotgun sequence.</title>
        <authorList>
            <person name="Kanamasa S."/>
            <person name="Takahashi H."/>
        </authorList>
    </citation>
    <scope>NUCLEOTIDE SEQUENCE [LARGE SCALE GENOMIC DNA]</scope>
    <source>
        <strain evidence="1 2">IFO 6365</strain>
    </source>
</reference>
<comment type="caution">
    <text evidence="1">The sequence shown here is derived from an EMBL/GenBank/DDBJ whole genome shotgun (WGS) entry which is preliminary data.</text>
</comment>
<dbReference type="OrthoDB" id="4191831at2759"/>
<proteinExistence type="predicted"/>
<dbReference type="EMBL" id="BLJY01000015">
    <property type="protein sequence ID" value="GFF21512.1"/>
    <property type="molecule type" value="Genomic_DNA"/>
</dbReference>
<dbReference type="Proteomes" id="UP000452235">
    <property type="component" value="Unassembled WGS sequence"/>
</dbReference>
<dbReference type="AlphaFoldDB" id="A0A5M3ZE87"/>
<protein>
    <submittedName>
        <fullName evidence="1">F-box-like-domain-containing protein</fullName>
    </submittedName>
</protein>
<evidence type="ECO:0000313" key="2">
    <source>
        <dbReference type="Proteomes" id="UP000452235"/>
    </source>
</evidence>
<evidence type="ECO:0000313" key="1">
    <source>
        <dbReference type="EMBL" id="GFF21512.1"/>
    </source>
</evidence>
<sequence>MEALKDDPYYECGHWDEWRHFTSALATISETLKSLVISVDWGHLEDCLLDTTDEDWVNKVWQRQSSLGSLKSLVSLERLESPIWVLLGWMPDFPTTRLGNLLPPTLRELALRDDLFERPDYQWTIWDRPNSQLLKRSGIIGDSTPVIDQLRGYLPGRLPDDEDHPARSLTSLCLKVQTQRAWRVSELKILEEMSRRSGILSTVHERKRGDIFDTDDMAKGTIIHDPLSQAPEDTSMEVPKYKCRNLWEPSRVFMRNC</sequence>
<keyword evidence="2" id="KW-1185">Reference proteome</keyword>
<accession>A0A5M3ZE87</accession>
<dbReference type="VEuPathDB" id="FungiDB:ATEG_10045"/>
<organism evidence="1 2">
    <name type="scientific">Aspergillus terreus</name>
    <dbReference type="NCBI Taxonomy" id="33178"/>
    <lineage>
        <taxon>Eukaryota</taxon>
        <taxon>Fungi</taxon>
        <taxon>Dikarya</taxon>
        <taxon>Ascomycota</taxon>
        <taxon>Pezizomycotina</taxon>
        <taxon>Eurotiomycetes</taxon>
        <taxon>Eurotiomycetidae</taxon>
        <taxon>Eurotiales</taxon>
        <taxon>Aspergillaceae</taxon>
        <taxon>Aspergillus</taxon>
        <taxon>Aspergillus subgen. Circumdati</taxon>
    </lineage>
</organism>